<proteinExistence type="predicted"/>
<dbReference type="GO" id="GO:0043408">
    <property type="term" value="P:regulation of MAPK cascade"/>
    <property type="evidence" value="ECO:0007669"/>
    <property type="project" value="TreeGrafter"/>
</dbReference>
<dbReference type="PROSITE" id="PS00108">
    <property type="entry name" value="PROTEIN_KINASE_ST"/>
    <property type="match status" value="1"/>
</dbReference>
<reference evidence="2 3" key="1">
    <citation type="submission" date="2016-11" db="EMBL/GenBank/DDBJ databases">
        <title>The macronuclear genome of Stentor coeruleus: a giant cell with tiny introns.</title>
        <authorList>
            <person name="Slabodnick M."/>
            <person name="Ruby J.G."/>
            <person name="Reiff S.B."/>
            <person name="Swart E.C."/>
            <person name="Gosai S."/>
            <person name="Prabakaran S."/>
            <person name="Witkowska E."/>
            <person name="Larue G.E."/>
            <person name="Fisher S."/>
            <person name="Freeman R.M."/>
            <person name="Gunawardena J."/>
            <person name="Chu W."/>
            <person name="Stover N.A."/>
            <person name="Gregory B.D."/>
            <person name="Nowacki M."/>
            <person name="Derisi J."/>
            <person name="Roy S.W."/>
            <person name="Marshall W.F."/>
            <person name="Sood P."/>
        </authorList>
    </citation>
    <scope>NUCLEOTIDE SEQUENCE [LARGE SCALE GENOMIC DNA]</scope>
    <source>
        <strain evidence="2">WM001</strain>
    </source>
</reference>
<dbReference type="SMART" id="SM00220">
    <property type="entry name" value="S_TKc"/>
    <property type="match status" value="1"/>
</dbReference>
<keyword evidence="3" id="KW-1185">Reference proteome</keyword>
<dbReference type="PANTHER" id="PTHR48015">
    <property type="entry name" value="SERINE/THREONINE-PROTEIN KINASE TAO"/>
    <property type="match status" value="1"/>
</dbReference>
<dbReference type="AlphaFoldDB" id="A0A1R2AUD9"/>
<evidence type="ECO:0000259" key="1">
    <source>
        <dbReference type="PROSITE" id="PS50011"/>
    </source>
</evidence>
<dbReference type="Proteomes" id="UP000187209">
    <property type="component" value="Unassembled WGS sequence"/>
</dbReference>
<dbReference type="PANTHER" id="PTHR48015:SF16">
    <property type="entry name" value="SERINE_THREONINE-PROTEIN KINASE SULU"/>
    <property type="match status" value="1"/>
</dbReference>
<dbReference type="OrthoDB" id="312177at2759"/>
<dbReference type="GO" id="GO:0004674">
    <property type="term" value="F:protein serine/threonine kinase activity"/>
    <property type="evidence" value="ECO:0007669"/>
    <property type="project" value="TreeGrafter"/>
</dbReference>
<feature type="domain" description="Protein kinase" evidence="1">
    <location>
        <begin position="289"/>
        <end position="561"/>
    </location>
</feature>
<gene>
    <name evidence="2" type="ORF">SteCoe_34652</name>
</gene>
<evidence type="ECO:0000313" key="3">
    <source>
        <dbReference type="Proteomes" id="UP000187209"/>
    </source>
</evidence>
<comment type="caution">
    <text evidence="2">The sequence shown here is derived from an EMBL/GenBank/DDBJ whole genome shotgun (WGS) entry which is preliminary data.</text>
</comment>
<dbReference type="InterPro" id="IPR008271">
    <property type="entry name" value="Ser/Thr_kinase_AS"/>
</dbReference>
<dbReference type="PROSITE" id="PS50011">
    <property type="entry name" value="PROTEIN_KINASE_DOM"/>
    <property type="match status" value="1"/>
</dbReference>
<dbReference type="SUPFAM" id="SSF56112">
    <property type="entry name" value="Protein kinase-like (PK-like)"/>
    <property type="match status" value="1"/>
</dbReference>
<dbReference type="EMBL" id="MPUH01001400">
    <property type="protein sequence ID" value="OMJ68020.1"/>
    <property type="molecule type" value="Genomic_DNA"/>
</dbReference>
<name>A0A1R2AUD9_9CILI</name>
<organism evidence="2 3">
    <name type="scientific">Stentor coeruleus</name>
    <dbReference type="NCBI Taxonomy" id="5963"/>
    <lineage>
        <taxon>Eukaryota</taxon>
        <taxon>Sar</taxon>
        <taxon>Alveolata</taxon>
        <taxon>Ciliophora</taxon>
        <taxon>Postciliodesmatophora</taxon>
        <taxon>Heterotrichea</taxon>
        <taxon>Heterotrichida</taxon>
        <taxon>Stentoridae</taxon>
        <taxon>Stentor</taxon>
    </lineage>
</organism>
<dbReference type="InterPro" id="IPR000719">
    <property type="entry name" value="Prot_kinase_dom"/>
</dbReference>
<dbReference type="InterPro" id="IPR011009">
    <property type="entry name" value="Kinase-like_dom_sf"/>
</dbReference>
<evidence type="ECO:0000313" key="2">
    <source>
        <dbReference type="EMBL" id="OMJ68020.1"/>
    </source>
</evidence>
<dbReference type="InterPro" id="IPR050285">
    <property type="entry name" value="STE20_Ser/Thr_kinase"/>
</dbReference>
<accession>A0A1R2AUD9</accession>
<protein>
    <recommendedName>
        <fullName evidence="1">Protein kinase domain-containing protein</fullName>
    </recommendedName>
</protein>
<sequence length="565" mass="66297">MEYNQRQNSLVSFIYQNLVSKLKLQIDIPEIEGLKDLLEDFHRFNSQEIENFRPIIFEEFYENENLRDEYIALIDALVLYTDLRTEPVTPELIEKMYDKLELLRKREDFDISSTLSSVESSIIHALNAVDTLDLLKIWLGTIKKLNSQFDFDDISIKNWFEVKLIEALVSELQKDEKDKICDIMEYIHEMIEDGFQLMDIKTIAIDSALYSIADIKEKQNSLPAQYKNTICEILGVIQDIGVADGMKSRFEKYLEEYPPKKRKRHEGQAHEDEFLVSQSAYEFKDRIYEREVQTKNDTYKVRVVRARDKFSNCEVAIKLYRCNNIDVINKFLKEVDIMKFVSKLDGPFLKFYGSYLVENFDEELECNVHELGMVMEFCPVSLISKIQKMRINKQEFSEQEFEEVAHLLIDGFVMLSESTMKIYHQDVKPQNIFFDLDGNLKIGDFNISTMDHLRDCTQTTGMNAVQGTVAYMAPEIIAVLSEGRGRYRKSKADVYSFGVTLLQMYTKENQTYNESRQRVQREKRINDIKYPWLKNLIKACLNENYKVRPSFKDLFAYLPGMATLV</sequence>
<dbReference type="Pfam" id="PF00069">
    <property type="entry name" value="Pkinase"/>
    <property type="match status" value="1"/>
</dbReference>
<dbReference type="Gene3D" id="1.10.510.10">
    <property type="entry name" value="Transferase(Phosphotransferase) domain 1"/>
    <property type="match status" value="1"/>
</dbReference>
<dbReference type="GO" id="GO:0005524">
    <property type="term" value="F:ATP binding"/>
    <property type="evidence" value="ECO:0007669"/>
    <property type="project" value="InterPro"/>
</dbReference>
<dbReference type="GO" id="GO:0005737">
    <property type="term" value="C:cytoplasm"/>
    <property type="evidence" value="ECO:0007669"/>
    <property type="project" value="TreeGrafter"/>
</dbReference>
<dbReference type="GO" id="GO:0035556">
    <property type="term" value="P:intracellular signal transduction"/>
    <property type="evidence" value="ECO:0007669"/>
    <property type="project" value="TreeGrafter"/>
</dbReference>